<dbReference type="PANTHER" id="PTHR20843">
    <property type="entry name" value="STERILE ALPHA MOTIF DOMAIN CONTAINING PROTEIN 10"/>
    <property type="match status" value="1"/>
</dbReference>
<feature type="domain" description="SAM" evidence="2">
    <location>
        <begin position="26"/>
        <end position="72"/>
    </location>
</feature>
<evidence type="ECO:0000256" key="1">
    <source>
        <dbReference type="SAM" id="MobiDB-lite"/>
    </source>
</evidence>
<dbReference type="SUPFAM" id="SSF47769">
    <property type="entry name" value="SAM/Pointed domain"/>
    <property type="match status" value="1"/>
</dbReference>
<dbReference type="SMART" id="SM00454">
    <property type="entry name" value="SAM"/>
    <property type="match status" value="1"/>
</dbReference>
<feature type="compositionally biased region" description="Polar residues" evidence="1">
    <location>
        <begin position="98"/>
        <end position="109"/>
    </location>
</feature>
<dbReference type="Pfam" id="PF00536">
    <property type="entry name" value="SAM_1"/>
    <property type="match status" value="1"/>
</dbReference>
<name>A0A922L594_DERFA</name>
<protein>
    <submittedName>
        <fullName evidence="3">SAM domain (Sterile alpha motif)</fullName>
    </submittedName>
</protein>
<reference evidence="3" key="1">
    <citation type="submission" date="2013-05" db="EMBL/GenBank/DDBJ databases">
        <authorList>
            <person name="Yim A.K.Y."/>
            <person name="Chan T.F."/>
            <person name="Ji K.M."/>
            <person name="Liu X.Y."/>
            <person name="Zhou J.W."/>
            <person name="Li R.Q."/>
            <person name="Yang K.Y."/>
            <person name="Li J."/>
            <person name="Li M."/>
            <person name="Law P.T.W."/>
            <person name="Wu Y.L."/>
            <person name="Cai Z.L."/>
            <person name="Qin H."/>
            <person name="Bao Y."/>
            <person name="Leung R.K.K."/>
            <person name="Ng P.K.S."/>
            <person name="Zou J."/>
            <person name="Zhong X.J."/>
            <person name="Ran P.X."/>
            <person name="Zhong N.S."/>
            <person name="Liu Z.G."/>
            <person name="Tsui S.K.W."/>
        </authorList>
    </citation>
    <scope>NUCLEOTIDE SEQUENCE</scope>
    <source>
        <strain evidence="3">Derf</strain>
        <tissue evidence="3">Whole organism</tissue>
    </source>
</reference>
<dbReference type="EMBL" id="ASGP02000002">
    <property type="protein sequence ID" value="KAH9520479.1"/>
    <property type="molecule type" value="Genomic_DNA"/>
</dbReference>
<feature type="compositionally biased region" description="Polar residues" evidence="1">
    <location>
        <begin position="1"/>
        <end position="14"/>
    </location>
</feature>
<dbReference type="Gene3D" id="1.10.150.50">
    <property type="entry name" value="Transcription Factor, Ets-1"/>
    <property type="match status" value="1"/>
</dbReference>
<dbReference type="Proteomes" id="UP000790347">
    <property type="component" value="Unassembled WGS sequence"/>
</dbReference>
<evidence type="ECO:0000313" key="3">
    <source>
        <dbReference type="EMBL" id="KAH9520479.1"/>
    </source>
</evidence>
<comment type="caution">
    <text evidence="3">The sequence shown here is derived from an EMBL/GenBank/DDBJ whole genome shotgun (WGS) entry which is preliminary data.</text>
</comment>
<reference evidence="3" key="2">
    <citation type="journal article" date="2022" name="Res Sq">
        <title>Comparative Genomics Reveals Insights into the Divergent Evolution of Astigmatic Mites and Household Pest Adaptations.</title>
        <authorList>
            <person name="Xiong Q."/>
            <person name="Wan A.T.-Y."/>
            <person name="Liu X.-Y."/>
            <person name="Fung C.S.-H."/>
            <person name="Xiao X."/>
            <person name="Malainual N."/>
            <person name="Hou J."/>
            <person name="Wang L."/>
            <person name="Wang M."/>
            <person name="Yang K."/>
            <person name="Cui Y."/>
            <person name="Leung E."/>
            <person name="Nong W."/>
            <person name="Shin S.-K."/>
            <person name="Au S."/>
            <person name="Jeong K.Y."/>
            <person name="Chew F.T."/>
            <person name="Hui J."/>
            <person name="Leung T.F."/>
            <person name="Tungtrongchitr A."/>
            <person name="Zhong N."/>
            <person name="Liu Z."/>
            <person name="Tsui S."/>
        </authorList>
    </citation>
    <scope>NUCLEOTIDE SEQUENCE</scope>
    <source>
        <strain evidence="3">Derf</strain>
        <tissue evidence="3">Whole organism</tissue>
    </source>
</reference>
<proteinExistence type="predicted"/>
<dbReference type="InterPro" id="IPR001660">
    <property type="entry name" value="SAM"/>
</dbReference>
<dbReference type="InterPro" id="IPR013761">
    <property type="entry name" value="SAM/pointed_sf"/>
</dbReference>
<evidence type="ECO:0000259" key="2">
    <source>
        <dbReference type="PROSITE" id="PS50105"/>
    </source>
</evidence>
<organism evidence="3 4">
    <name type="scientific">Dermatophagoides farinae</name>
    <name type="common">American house dust mite</name>
    <dbReference type="NCBI Taxonomy" id="6954"/>
    <lineage>
        <taxon>Eukaryota</taxon>
        <taxon>Metazoa</taxon>
        <taxon>Ecdysozoa</taxon>
        <taxon>Arthropoda</taxon>
        <taxon>Chelicerata</taxon>
        <taxon>Arachnida</taxon>
        <taxon>Acari</taxon>
        <taxon>Acariformes</taxon>
        <taxon>Sarcoptiformes</taxon>
        <taxon>Astigmata</taxon>
        <taxon>Psoroptidia</taxon>
        <taxon>Analgoidea</taxon>
        <taxon>Pyroglyphidae</taxon>
        <taxon>Dermatophagoidinae</taxon>
        <taxon>Dermatophagoides</taxon>
    </lineage>
</organism>
<keyword evidence="4" id="KW-1185">Reference proteome</keyword>
<dbReference type="InterPro" id="IPR052268">
    <property type="entry name" value="SAM_domain-containing_protein"/>
</dbReference>
<accession>A0A922L594</accession>
<dbReference type="PANTHER" id="PTHR20843:SF0">
    <property type="entry name" value="PROTEIN AVEUGLE"/>
    <property type="match status" value="1"/>
</dbReference>
<dbReference type="GO" id="GO:0007169">
    <property type="term" value="P:cell surface receptor protein tyrosine kinase signaling pathway"/>
    <property type="evidence" value="ECO:0007669"/>
    <property type="project" value="TreeGrafter"/>
</dbReference>
<dbReference type="AlphaFoldDB" id="A0A922L594"/>
<dbReference type="GO" id="GO:0009898">
    <property type="term" value="C:cytoplasmic side of plasma membrane"/>
    <property type="evidence" value="ECO:0007669"/>
    <property type="project" value="TreeGrafter"/>
</dbReference>
<evidence type="ECO:0000313" key="4">
    <source>
        <dbReference type="Proteomes" id="UP000790347"/>
    </source>
</evidence>
<sequence length="109" mass="12676">MATVTSNEQSTTATGELMSRRPRPLYGDKFLDNEITGRSLIRIQEDTLKRMGVENPVHRDEMARIILKLKLKSDMIEIKDLERKMHHQQQSQEHGSSTNINHQYVTTDR</sequence>
<feature type="region of interest" description="Disordered" evidence="1">
    <location>
        <begin position="1"/>
        <end position="29"/>
    </location>
</feature>
<gene>
    <name evidence="3" type="primary">SAMD12</name>
    <name evidence="3" type="ORF">DERF_004185</name>
</gene>
<feature type="compositionally biased region" description="Low complexity" evidence="1">
    <location>
        <begin position="88"/>
        <end position="97"/>
    </location>
</feature>
<feature type="region of interest" description="Disordered" evidence="1">
    <location>
        <begin position="83"/>
        <end position="109"/>
    </location>
</feature>
<dbReference type="PROSITE" id="PS50105">
    <property type="entry name" value="SAM_DOMAIN"/>
    <property type="match status" value="1"/>
</dbReference>